<organism evidence="2 3">
    <name type="scientific">Anaeromyces robustus</name>
    <dbReference type="NCBI Taxonomy" id="1754192"/>
    <lineage>
        <taxon>Eukaryota</taxon>
        <taxon>Fungi</taxon>
        <taxon>Fungi incertae sedis</taxon>
        <taxon>Chytridiomycota</taxon>
        <taxon>Chytridiomycota incertae sedis</taxon>
        <taxon>Neocallimastigomycetes</taxon>
        <taxon>Neocallimastigales</taxon>
        <taxon>Neocallimastigaceae</taxon>
        <taxon>Anaeromyces</taxon>
    </lineage>
</organism>
<proteinExistence type="predicted"/>
<reference evidence="2 3" key="2">
    <citation type="submission" date="2016-08" db="EMBL/GenBank/DDBJ databases">
        <title>Pervasive Adenine N6-methylation of Active Genes in Fungi.</title>
        <authorList>
            <consortium name="DOE Joint Genome Institute"/>
            <person name="Mondo S.J."/>
            <person name="Dannebaum R.O."/>
            <person name="Kuo R.C."/>
            <person name="Labutti K."/>
            <person name="Haridas S."/>
            <person name="Kuo A."/>
            <person name="Salamov A."/>
            <person name="Ahrendt S.R."/>
            <person name="Lipzen A."/>
            <person name="Sullivan W."/>
            <person name="Andreopoulos W.B."/>
            <person name="Clum A."/>
            <person name="Lindquist E."/>
            <person name="Daum C."/>
            <person name="Ramamoorthy G.K."/>
            <person name="Gryganskyi A."/>
            <person name="Culley D."/>
            <person name="Magnuson J.K."/>
            <person name="James T.Y."/>
            <person name="O'Malley M.A."/>
            <person name="Stajich J.E."/>
            <person name="Spatafora J.W."/>
            <person name="Visel A."/>
            <person name="Grigoriev I.V."/>
        </authorList>
    </citation>
    <scope>NUCLEOTIDE SEQUENCE [LARGE SCALE GENOMIC DNA]</scope>
    <source>
        <strain evidence="2 3">S4</strain>
    </source>
</reference>
<feature type="transmembrane region" description="Helical" evidence="1">
    <location>
        <begin position="236"/>
        <end position="259"/>
    </location>
</feature>
<feature type="transmembrane region" description="Helical" evidence="1">
    <location>
        <begin position="76"/>
        <end position="97"/>
    </location>
</feature>
<sequence length="332" mass="38845">MNINKQLDFITSETIMFHSAIILGLSIPFSIFTIIYIVTRYIKVCKRSKISPDLATMERRRHKEWKPFKYFPSKNILLTISCTSNICYILLSYKYTMYSIVYNDNSINIIMRLLLVILSMIGFSSLILASASRFSSAIISAENKIKYYLYLGYIIGIVYISEVLLGVFFVFKGSYYEMRNKALIFILFPLIFLAVYIYSAIFIFNKHIKTIINDIDELNKKSIVQQKSSLKEMKSVLTVHNFVTIITFLMMSLRIFIYILLRDSLLYLIIDGLIIGILSFVEAFFEFMTFIVYYYSPHEKFHLINDKAVARVELKLEPLTTDYELKEIKIDN</sequence>
<keyword evidence="1" id="KW-0812">Transmembrane</keyword>
<feature type="transmembrane region" description="Helical" evidence="1">
    <location>
        <begin position="109"/>
        <end position="129"/>
    </location>
</feature>
<keyword evidence="3" id="KW-1185">Reference proteome</keyword>
<keyword evidence="1" id="KW-1133">Transmembrane helix</keyword>
<keyword evidence="1" id="KW-0472">Membrane</keyword>
<evidence type="ECO:0000256" key="1">
    <source>
        <dbReference type="SAM" id="Phobius"/>
    </source>
</evidence>
<name>A0A1Y1XKT2_9FUNG</name>
<accession>A0A1Y1XKT2</accession>
<dbReference type="AlphaFoldDB" id="A0A1Y1XKT2"/>
<reference evidence="2 3" key="1">
    <citation type="submission" date="2016-08" db="EMBL/GenBank/DDBJ databases">
        <title>A Parts List for Fungal Cellulosomes Revealed by Comparative Genomics.</title>
        <authorList>
            <consortium name="DOE Joint Genome Institute"/>
            <person name="Haitjema C.H."/>
            <person name="Gilmore S.P."/>
            <person name="Henske J.K."/>
            <person name="Solomon K.V."/>
            <person name="De Groot R."/>
            <person name="Kuo A."/>
            <person name="Mondo S.J."/>
            <person name="Salamov A.A."/>
            <person name="Labutti K."/>
            <person name="Zhao Z."/>
            <person name="Chiniquy J."/>
            <person name="Barry K."/>
            <person name="Brewer H.M."/>
            <person name="Purvine S.O."/>
            <person name="Wright A.T."/>
            <person name="Boxma B."/>
            <person name="Van Alen T."/>
            <person name="Hackstein J.H."/>
            <person name="Baker S.E."/>
            <person name="Grigoriev I.V."/>
            <person name="O'Malley M.A."/>
        </authorList>
    </citation>
    <scope>NUCLEOTIDE SEQUENCE [LARGE SCALE GENOMIC DNA]</scope>
    <source>
        <strain evidence="2 3">S4</strain>
    </source>
</reference>
<feature type="transmembrane region" description="Helical" evidence="1">
    <location>
        <begin position="183"/>
        <end position="204"/>
    </location>
</feature>
<dbReference type="EMBL" id="MCFG01000022">
    <property type="protein sequence ID" value="ORX86369.1"/>
    <property type="molecule type" value="Genomic_DNA"/>
</dbReference>
<evidence type="ECO:0000313" key="3">
    <source>
        <dbReference type="Proteomes" id="UP000193944"/>
    </source>
</evidence>
<gene>
    <name evidence="2" type="ORF">BCR32DRAFT_290092</name>
</gene>
<feature type="transmembrane region" description="Helical" evidence="1">
    <location>
        <begin position="15"/>
        <end position="39"/>
    </location>
</feature>
<dbReference type="Proteomes" id="UP000193944">
    <property type="component" value="Unassembled WGS sequence"/>
</dbReference>
<evidence type="ECO:0000313" key="2">
    <source>
        <dbReference type="EMBL" id="ORX86369.1"/>
    </source>
</evidence>
<protein>
    <submittedName>
        <fullName evidence="2">Uncharacterized protein</fullName>
    </submittedName>
</protein>
<comment type="caution">
    <text evidence="2">The sequence shown here is derived from an EMBL/GenBank/DDBJ whole genome shotgun (WGS) entry which is preliminary data.</text>
</comment>
<feature type="transmembrane region" description="Helical" evidence="1">
    <location>
        <begin position="150"/>
        <end position="171"/>
    </location>
</feature>
<feature type="transmembrane region" description="Helical" evidence="1">
    <location>
        <begin position="265"/>
        <end position="295"/>
    </location>
</feature>